<keyword evidence="11" id="KW-1185">Reference proteome</keyword>
<feature type="region of interest" description="Disordered" evidence="6">
    <location>
        <begin position="361"/>
        <end position="410"/>
    </location>
</feature>
<feature type="compositionally biased region" description="Low complexity" evidence="6">
    <location>
        <begin position="369"/>
        <end position="394"/>
    </location>
</feature>
<reference evidence="10 11" key="1">
    <citation type="submission" date="2016-12" db="EMBL/GenBank/DDBJ databases">
        <title>Study of bacterial adaptation to deep sea.</title>
        <authorList>
            <person name="Song J."/>
            <person name="Yoshizawa S."/>
            <person name="Kogure K."/>
        </authorList>
    </citation>
    <scope>NUCLEOTIDE SEQUENCE [LARGE SCALE GENOMIC DNA]</scope>
    <source>
        <strain evidence="10 11">SAORIC-165</strain>
    </source>
</reference>
<feature type="compositionally biased region" description="Basic residues" evidence="6">
    <location>
        <begin position="776"/>
        <end position="787"/>
    </location>
</feature>
<comment type="subcellular location">
    <subcellularLocation>
        <location evidence="5">Cell outer membrane</location>
    </subcellularLocation>
    <subcellularLocation>
        <location evidence="1">Membrane</location>
    </subcellularLocation>
</comment>
<evidence type="ECO:0000256" key="1">
    <source>
        <dbReference type="ARBA" id="ARBA00004370"/>
    </source>
</evidence>
<dbReference type="PRINTS" id="PR00811">
    <property type="entry name" value="BCTERIALGSPD"/>
</dbReference>
<evidence type="ECO:0000256" key="4">
    <source>
        <dbReference type="RuleBase" id="RU004003"/>
    </source>
</evidence>
<feature type="domain" description="NolW-like" evidence="9">
    <location>
        <begin position="229"/>
        <end position="330"/>
    </location>
</feature>
<dbReference type="PANTHER" id="PTHR30332:SF24">
    <property type="entry name" value="SECRETIN GSPD-RELATED"/>
    <property type="match status" value="1"/>
</dbReference>
<accession>A0A2S7TX63</accession>
<evidence type="ECO:0000313" key="11">
    <source>
        <dbReference type="Proteomes" id="UP000239907"/>
    </source>
</evidence>
<feature type="chain" id="PRO_5015505888" description="NolW-like domain-containing protein" evidence="7">
    <location>
        <begin position="24"/>
        <end position="787"/>
    </location>
</feature>
<proteinExistence type="inferred from homology"/>
<dbReference type="GO" id="GO:0009306">
    <property type="term" value="P:protein secretion"/>
    <property type="evidence" value="ECO:0007669"/>
    <property type="project" value="InterPro"/>
</dbReference>
<evidence type="ECO:0000256" key="7">
    <source>
        <dbReference type="SAM" id="SignalP"/>
    </source>
</evidence>
<evidence type="ECO:0000256" key="5">
    <source>
        <dbReference type="RuleBase" id="RU004004"/>
    </source>
</evidence>
<evidence type="ECO:0008006" key="12">
    <source>
        <dbReference type="Google" id="ProtNLM"/>
    </source>
</evidence>
<evidence type="ECO:0000313" key="10">
    <source>
        <dbReference type="EMBL" id="PQJ27345.1"/>
    </source>
</evidence>
<evidence type="ECO:0000256" key="2">
    <source>
        <dbReference type="ARBA" id="ARBA00022729"/>
    </source>
</evidence>
<feature type="domain" description="Type II/III secretion system secretin-like" evidence="8">
    <location>
        <begin position="538"/>
        <end position="706"/>
    </location>
</feature>
<dbReference type="Proteomes" id="UP000239907">
    <property type="component" value="Unassembled WGS sequence"/>
</dbReference>
<comment type="similarity">
    <text evidence="4">Belongs to the bacterial secretin family.</text>
</comment>
<comment type="caution">
    <text evidence="10">The sequence shown here is derived from an EMBL/GenBank/DDBJ whole genome shotgun (WGS) entry which is preliminary data.</text>
</comment>
<keyword evidence="3" id="KW-0472">Membrane</keyword>
<evidence type="ECO:0000256" key="3">
    <source>
        <dbReference type="ARBA" id="ARBA00023136"/>
    </source>
</evidence>
<dbReference type="Gene3D" id="3.30.1370.120">
    <property type="match status" value="3"/>
</dbReference>
<gene>
    <name evidence="10" type="ORF">BSZ32_01765</name>
</gene>
<dbReference type="InterPro" id="IPR001775">
    <property type="entry name" value="GspD/PilQ"/>
</dbReference>
<dbReference type="AlphaFoldDB" id="A0A2S7TX63"/>
<evidence type="ECO:0000259" key="9">
    <source>
        <dbReference type="Pfam" id="PF03958"/>
    </source>
</evidence>
<dbReference type="GO" id="GO:0009279">
    <property type="term" value="C:cell outer membrane"/>
    <property type="evidence" value="ECO:0007669"/>
    <property type="project" value="UniProtKB-SubCell"/>
</dbReference>
<sequence length="787" mass="84638">MYSFSKSLTGLSVTLTIAGTTLAQVPLPQAGLPVPPAPGVQVVAQAKPLVDPDTVIKEGYQEPLLSGEAIAIMYRKFTGKRVILTKAALAVEISFVQPGPLTYREAADLLVKTCFLEGLIFVPSGANEVKLLLAPRARTVGGNPLVSDASLLPDSEELVSYVMGLQNIKPEEAMSIFTGVVSQLGAHGSIVPVPNANALILTENSQLIRTLIEIKERIDIPQEAAKQKWVALEHADAEETAESVKSIMEFSAAQNTQFAAAGGTATRTVVKGVAPSGRTDTAAVTKRTTGGESFSSVQVLSDVRTNRIFVIGRPIDVEIAESLIKGYDSPLDERNFYKHKLKFLSVSEFLNIAENAITQVSVKPSDQTGGNNRSSGNNRSQSNQNRGQASGNGSFSQNNAGGSLAETSREEGPEAVIIGKTLLVADNSNNTLIIKGPPSSIKVVKDLIAEMDVITDQVQITAVFGRYNLGDSIDFGMDFARTYQLTRGANSGFAGQNRTGYPILADPTTLTNLGAFENVAGLSLYGQIGKHFTATLRAMEDSGKFHLMARPTVFTTNNRRAILSSGQQIPVPTNSFTQGGSGNNASQSTNIAYRDVLLELEVIPLVNSKDEVTLQISFVNNNIIGSTVIDGNSIPTIGQESIETTVTVPNGETVVLGGLITERNESTESGIPVLMHIPGLKRLFSTINKEVVREELVIFISPQIVKGQSDLMALQEKNGDKSQLVRDLRAGESVLPYKYSDPDKQDQASPQDRAQRKLWYLPEPKPFPKISPSSPGKKRNVYKGHRH</sequence>
<evidence type="ECO:0000259" key="8">
    <source>
        <dbReference type="Pfam" id="PF00263"/>
    </source>
</evidence>
<organism evidence="10 11">
    <name type="scientific">Rubritalea profundi</name>
    <dbReference type="NCBI Taxonomy" id="1658618"/>
    <lineage>
        <taxon>Bacteria</taxon>
        <taxon>Pseudomonadati</taxon>
        <taxon>Verrucomicrobiota</taxon>
        <taxon>Verrucomicrobiia</taxon>
        <taxon>Verrucomicrobiales</taxon>
        <taxon>Rubritaleaceae</taxon>
        <taxon>Rubritalea</taxon>
    </lineage>
</organism>
<dbReference type="InterPro" id="IPR038591">
    <property type="entry name" value="NolW-like_sf"/>
</dbReference>
<feature type="signal peptide" evidence="7">
    <location>
        <begin position="1"/>
        <end position="23"/>
    </location>
</feature>
<dbReference type="RefSeq" id="WP_105041827.1">
    <property type="nucleotide sequence ID" value="NZ_MQWA01000001.1"/>
</dbReference>
<dbReference type="Pfam" id="PF00263">
    <property type="entry name" value="Secretin"/>
    <property type="match status" value="1"/>
</dbReference>
<dbReference type="Pfam" id="PF03958">
    <property type="entry name" value="Secretin_N"/>
    <property type="match status" value="1"/>
</dbReference>
<name>A0A2S7TX63_9BACT</name>
<dbReference type="PRINTS" id="PR01032">
    <property type="entry name" value="PHAGEIV"/>
</dbReference>
<dbReference type="InterPro" id="IPR004846">
    <property type="entry name" value="T2SS/T3SS_dom"/>
</dbReference>
<keyword evidence="2 7" id="KW-0732">Signal</keyword>
<dbReference type="GO" id="GO:0015627">
    <property type="term" value="C:type II protein secretion system complex"/>
    <property type="evidence" value="ECO:0007669"/>
    <property type="project" value="TreeGrafter"/>
</dbReference>
<dbReference type="InterPro" id="IPR050810">
    <property type="entry name" value="Bact_Secretion_Sys_Channel"/>
</dbReference>
<dbReference type="InterPro" id="IPR005644">
    <property type="entry name" value="NolW-like"/>
</dbReference>
<dbReference type="OrthoDB" id="176040at2"/>
<keyword evidence="5" id="KW-0813">Transport</keyword>
<dbReference type="EMBL" id="MQWA01000001">
    <property type="protein sequence ID" value="PQJ27345.1"/>
    <property type="molecule type" value="Genomic_DNA"/>
</dbReference>
<feature type="region of interest" description="Disordered" evidence="6">
    <location>
        <begin position="736"/>
        <end position="787"/>
    </location>
</feature>
<dbReference type="PANTHER" id="PTHR30332">
    <property type="entry name" value="PROBABLE GENERAL SECRETION PATHWAY PROTEIN D"/>
    <property type="match status" value="1"/>
</dbReference>
<protein>
    <recommendedName>
        <fullName evidence="12">NolW-like domain-containing protein</fullName>
    </recommendedName>
</protein>
<evidence type="ECO:0000256" key="6">
    <source>
        <dbReference type="SAM" id="MobiDB-lite"/>
    </source>
</evidence>